<dbReference type="InterPro" id="IPR029282">
    <property type="entry name" value="Eqtn/Afaf"/>
</dbReference>
<protein>
    <submittedName>
        <fullName evidence="4">MOB kinase activator 3B isoform X1</fullName>
    </submittedName>
</protein>
<dbReference type="GO" id="GO:0006897">
    <property type="term" value="P:endocytosis"/>
    <property type="evidence" value="ECO:0007669"/>
    <property type="project" value="InterPro"/>
</dbReference>
<dbReference type="GeneID" id="102512473"/>
<feature type="compositionally biased region" description="Polar residues" evidence="1">
    <location>
        <begin position="440"/>
        <end position="450"/>
    </location>
</feature>
<dbReference type="PANTHER" id="PTHR36874">
    <property type="entry name" value="EQUATORIN"/>
    <property type="match status" value="1"/>
</dbReference>
<evidence type="ECO:0000313" key="4">
    <source>
        <dbReference type="RefSeq" id="XP_032334997.1"/>
    </source>
</evidence>
<accession>A0A8B8SZD4</accession>
<feature type="region of interest" description="Disordered" evidence="1">
    <location>
        <begin position="1"/>
        <end position="43"/>
    </location>
</feature>
<feature type="region of interest" description="Disordered" evidence="1">
    <location>
        <begin position="410"/>
        <end position="471"/>
    </location>
</feature>
<keyword evidence="4" id="KW-0808">Transferase</keyword>
<gene>
    <name evidence="4" type="primary">MOB3B</name>
</gene>
<dbReference type="GO" id="GO:0007342">
    <property type="term" value="P:fusion of sperm to egg plasma membrane involved in single fertilization"/>
    <property type="evidence" value="ECO:0007669"/>
    <property type="project" value="InterPro"/>
</dbReference>
<dbReference type="AlphaFoldDB" id="A0A8B8SZD4"/>
<feature type="compositionally biased region" description="Polar residues" evidence="1">
    <location>
        <begin position="410"/>
        <end position="426"/>
    </location>
</feature>
<reference evidence="4" key="1">
    <citation type="submission" date="2025-08" db="UniProtKB">
        <authorList>
            <consortium name="RefSeq"/>
        </authorList>
    </citation>
    <scope>IDENTIFICATION</scope>
    <source>
        <tissue evidence="4">Ear skin</tissue>
    </source>
</reference>
<dbReference type="RefSeq" id="XP_032334997.1">
    <property type="nucleotide sequence ID" value="XM_032479106.1"/>
</dbReference>
<dbReference type="GO" id="GO:0016301">
    <property type="term" value="F:kinase activity"/>
    <property type="evidence" value="ECO:0007669"/>
    <property type="project" value="UniProtKB-KW"/>
</dbReference>
<dbReference type="GO" id="GO:0060478">
    <property type="term" value="P:acrosomal vesicle exocytosis"/>
    <property type="evidence" value="ECO:0007669"/>
    <property type="project" value="InterPro"/>
</dbReference>
<dbReference type="GO" id="GO:0005886">
    <property type="term" value="C:plasma membrane"/>
    <property type="evidence" value="ECO:0007669"/>
    <property type="project" value="InterPro"/>
</dbReference>
<keyword evidence="4" id="KW-0418">Kinase</keyword>
<evidence type="ECO:0000256" key="1">
    <source>
        <dbReference type="SAM" id="MobiDB-lite"/>
    </source>
</evidence>
<dbReference type="Pfam" id="PF15339">
    <property type="entry name" value="Afaf"/>
    <property type="match status" value="1"/>
</dbReference>
<feature type="compositionally biased region" description="Basic and acidic residues" evidence="1">
    <location>
        <begin position="201"/>
        <end position="220"/>
    </location>
</feature>
<organism evidence="3 4">
    <name type="scientific">Camelus ferus</name>
    <name type="common">Wild bactrian camel</name>
    <name type="synonym">Camelus bactrianus ferus</name>
    <dbReference type="NCBI Taxonomy" id="419612"/>
    <lineage>
        <taxon>Eukaryota</taxon>
        <taxon>Metazoa</taxon>
        <taxon>Chordata</taxon>
        <taxon>Craniata</taxon>
        <taxon>Vertebrata</taxon>
        <taxon>Euteleostomi</taxon>
        <taxon>Mammalia</taxon>
        <taxon>Eutheria</taxon>
        <taxon>Laurasiatheria</taxon>
        <taxon>Artiodactyla</taxon>
        <taxon>Tylopoda</taxon>
        <taxon>Camelidae</taxon>
        <taxon>Camelus</taxon>
    </lineage>
</organism>
<feature type="transmembrane region" description="Helical" evidence="2">
    <location>
        <begin position="348"/>
        <end position="372"/>
    </location>
</feature>
<dbReference type="PANTHER" id="PTHR36874:SF1">
    <property type="entry name" value="EQUATORIN"/>
    <property type="match status" value="1"/>
</dbReference>
<feature type="compositionally biased region" description="Pro residues" evidence="1">
    <location>
        <begin position="20"/>
        <end position="34"/>
    </location>
</feature>
<keyword evidence="3" id="KW-1185">Reference proteome</keyword>
<feature type="region of interest" description="Disordered" evidence="1">
    <location>
        <begin position="277"/>
        <end position="297"/>
    </location>
</feature>
<keyword evidence="2" id="KW-0812">Transmembrane</keyword>
<dbReference type="GO" id="GO:0002081">
    <property type="term" value="C:outer acrosomal membrane"/>
    <property type="evidence" value="ECO:0007669"/>
    <property type="project" value="TreeGrafter"/>
</dbReference>
<dbReference type="CTD" id="79817"/>
<keyword evidence="2" id="KW-1133">Transmembrane helix</keyword>
<evidence type="ECO:0000256" key="2">
    <source>
        <dbReference type="SAM" id="Phobius"/>
    </source>
</evidence>
<feature type="compositionally biased region" description="Low complexity" evidence="1">
    <location>
        <begin position="144"/>
        <end position="153"/>
    </location>
</feature>
<evidence type="ECO:0000313" key="3">
    <source>
        <dbReference type="Proteomes" id="UP000694856"/>
    </source>
</evidence>
<dbReference type="Proteomes" id="UP000694856">
    <property type="component" value="Chromosome 4"/>
</dbReference>
<keyword evidence="2" id="KW-0472">Membrane</keyword>
<feature type="compositionally biased region" description="Polar residues" evidence="1">
    <location>
        <begin position="223"/>
        <end position="232"/>
    </location>
</feature>
<feature type="compositionally biased region" description="Basic and acidic residues" evidence="1">
    <location>
        <begin position="427"/>
        <end position="439"/>
    </location>
</feature>
<name>A0A8B8SZD4_CAMFR</name>
<dbReference type="GO" id="GO:0002079">
    <property type="term" value="C:inner acrosomal membrane"/>
    <property type="evidence" value="ECO:0007669"/>
    <property type="project" value="TreeGrafter"/>
</dbReference>
<feature type="region of interest" description="Disordered" evidence="1">
    <location>
        <begin position="90"/>
        <end position="234"/>
    </location>
</feature>
<proteinExistence type="predicted"/>
<sequence length="471" mass="51593">MCRCSLPQELPADLQEDSVPPLPGLRPRLHPPLRPGHRDGRGGPCQHLLQTLLLLRHGDEPHRPQGAGALGPDVTPMAGQLVPEQLVSEPPVPEQLVSEPPVPEQLVSEPPVPEQLVSEPPVPEQLVSEPPVPEQLVSEPPVPEHAVPEAAVPGHTAPEHTAPEHPVPAQPVPEHTAPEPPAPEHTLPEHPVPEQPLPEHTVPEHPVPEHAVPEQPHQEGENNENTPANEKTGNYYKDIKQYVFTTQNSNGTQSEISVRATTDLKFSLKNYKLVNETTTLPPPERVENEEKPTQGPNEPAFWTMLAKAINATTFEDNRDAFLHPIPSSDVTAANEDNLAKLQDIKLKLMLGISLMTLFLFVILLAICSAMLYKMKTLKYKKSCESGEYSVNPELATLSYFHPSEGVSDTSFSKSAESSTFWGTTSSELRKSDARSKSRTTDMISTGSDDTGMNEDSDVIQSEEPSEEPTDE</sequence>